<reference evidence="1" key="1">
    <citation type="journal article" date="2016" name="Gigascience">
        <title>De novo construction of an expanded transcriptome assembly for the western tarnished plant bug, Lygus hesperus.</title>
        <authorList>
            <person name="Tassone E.E."/>
            <person name="Geib S.M."/>
            <person name="Hall B."/>
            <person name="Fabrick J.A."/>
            <person name="Brent C.S."/>
            <person name="Hull J.J."/>
        </authorList>
    </citation>
    <scope>NUCLEOTIDE SEQUENCE</scope>
</reference>
<name>A0A146M3M7_LYGHE</name>
<gene>
    <name evidence="1" type="ORF">g.41450</name>
</gene>
<protein>
    <submittedName>
        <fullName evidence="1">Uncharacterized protein</fullName>
    </submittedName>
</protein>
<dbReference type="EMBL" id="GDHC01004266">
    <property type="protein sequence ID" value="JAQ14363.1"/>
    <property type="molecule type" value="Transcribed_RNA"/>
</dbReference>
<dbReference type="AlphaFoldDB" id="A0A146M3M7"/>
<sequence length="175" mass="20057">MTEAFLGLAGKTPKLMSLLMEHNGVKILQLVIWEDLSFVFRKRLLYRFKKLLKTLPSPQRKDLINKSNFLKSSFVVMLPFCGDYEFQEYLTELLVRLAMSQKNWKNMLMSWFTKFPTMASGIALLNIKNYEVSCRKFLNAINESQPCDGRVHSLPCLHAVVSGSVELLKPMTSSG</sequence>
<evidence type="ECO:0000313" key="1">
    <source>
        <dbReference type="EMBL" id="JAQ14363.1"/>
    </source>
</evidence>
<accession>A0A146M3M7</accession>
<organism evidence="1">
    <name type="scientific">Lygus hesperus</name>
    <name type="common">Western plant bug</name>
    <dbReference type="NCBI Taxonomy" id="30085"/>
    <lineage>
        <taxon>Eukaryota</taxon>
        <taxon>Metazoa</taxon>
        <taxon>Ecdysozoa</taxon>
        <taxon>Arthropoda</taxon>
        <taxon>Hexapoda</taxon>
        <taxon>Insecta</taxon>
        <taxon>Pterygota</taxon>
        <taxon>Neoptera</taxon>
        <taxon>Paraneoptera</taxon>
        <taxon>Hemiptera</taxon>
        <taxon>Heteroptera</taxon>
        <taxon>Panheteroptera</taxon>
        <taxon>Cimicomorpha</taxon>
        <taxon>Miridae</taxon>
        <taxon>Mirini</taxon>
        <taxon>Lygus</taxon>
    </lineage>
</organism>
<proteinExistence type="predicted"/>